<dbReference type="SUPFAM" id="SSF69593">
    <property type="entry name" value="Glycerol-3-phosphate (1)-acyltransferase"/>
    <property type="match status" value="1"/>
</dbReference>
<evidence type="ECO:0000313" key="4">
    <source>
        <dbReference type="Proteomes" id="UP000320176"/>
    </source>
</evidence>
<feature type="domain" description="Phospholipid/glycerol acyltransferase" evidence="2">
    <location>
        <begin position="55"/>
        <end position="178"/>
    </location>
</feature>
<evidence type="ECO:0000313" key="3">
    <source>
        <dbReference type="EMBL" id="TWU06000.1"/>
    </source>
</evidence>
<comment type="caution">
    <text evidence="3">The sequence shown here is derived from an EMBL/GenBank/DDBJ whole genome shotgun (WGS) entry which is preliminary data.</text>
</comment>
<dbReference type="AlphaFoldDB" id="A0A5C6B268"/>
<reference evidence="3 4" key="1">
    <citation type="submission" date="2019-02" db="EMBL/GenBank/DDBJ databases">
        <title>Deep-cultivation of Planctomycetes and their phenomic and genomic characterization uncovers novel biology.</title>
        <authorList>
            <person name="Wiegand S."/>
            <person name="Jogler M."/>
            <person name="Boedeker C."/>
            <person name="Pinto D."/>
            <person name="Vollmers J."/>
            <person name="Rivas-Marin E."/>
            <person name="Kohn T."/>
            <person name="Peeters S.H."/>
            <person name="Heuer A."/>
            <person name="Rast P."/>
            <person name="Oberbeckmann S."/>
            <person name="Bunk B."/>
            <person name="Jeske O."/>
            <person name="Meyerdierks A."/>
            <person name="Storesund J.E."/>
            <person name="Kallscheuer N."/>
            <person name="Luecker S."/>
            <person name="Lage O.M."/>
            <person name="Pohl T."/>
            <person name="Merkel B.J."/>
            <person name="Hornburger P."/>
            <person name="Mueller R.-W."/>
            <person name="Bruemmer F."/>
            <person name="Labrenz M."/>
            <person name="Spormann A.M."/>
            <person name="Op Den Camp H."/>
            <person name="Overmann J."/>
            <person name="Amann R."/>
            <person name="Jetten M.S.M."/>
            <person name="Mascher T."/>
            <person name="Medema M.H."/>
            <person name="Devos D.P."/>
            <person name="Kaster A.-K."/>
            <person name="Ovreas L."/>
            <person name="Rohde M."/>
            <person name="Galperin M.Y."/>
            <person name="Jogler C."/>
        </authorList>
    </citation>
    <scope>NUCLEOTIDE SEQUENCE [LARGE SCALE GENOMIC DNA]</scope>
    <source>
        <strain evidence="3 4">Pla52n</strain>
    </source>
</reference>
<dbReference type="InterPro" id="IPR002123">
    <property type="entry name" value="Plipid/glycerol_acylTrfase"/>
</dbReference>
<keyword evidence="4" id="KW-1185">Reference proteome</keyword>
<organism evidence="3 4">
    <name type="scientific">Stieleria varia</name>
    <dbReference type="NCBI Taxonomy" id="2528005"/>
    <lineage>
        <taxon>Bacteria</taxon>
        <taxon>Pseudomonadati</taxon>
        <taxon>Planctomycetota</taxon>
        <taxon>Planctomycetia</taxon>
        <taxon>Pirellulales</taxon>
        <taxon>Pirellulaceae</taxon>
        <taxon>Stieleria</taxon>
    </lineage>
</organism>
<gene>
    <name evidence="3" type="ORF">Pla52n_17160</name>
</gene>
<proteinExistence type="predicted"/>
<sequence precursor="true">MSTNESSDKRRTQTKPTPPPVADWLQNGFHRFLRPMLRRAFHSIALERQSRQHTSVDPSAALIVYANHPSWWDPLIAHFLNRTLFNKRQFYAPIDSAALEQYRVFAKLGFFGVQMQSTSGAAAFLKQSTAILNASRSALWLTPEGRFADSRDHSAPLMPGLAHLCTKLHDAVALPMALEYVFWEERLPECLVKFGEPIAIGHDSGLSKSDWSQRLTTRLRDTQAELSTLAIARDSAPFENLLPGKRGGGMIYDTFRRAKALATGKRFRASHGEHFEQSERPE</sequence>
<feature type="compositionally biased region" description="Basic and acidic residues" evidence="1">
    <location>
        <begin position="1"/>
        <end position="11"/>
    </location>
</feature>
<dbReference type="GO" id="GO:0016746">
    <property type="term" value="F:acyltransferase activity"/>
    <property type="evidence" value="ECO:0007669"/>
    <property type="project" value="InterPro"/>
</dbReference>
<dbReference type="Proteomes" id="UP000320176">
    <property type="component" value="Unassembled WGS sequence"/>
</dbReference>
<dbReference type="CDD" id="cd06551">
    <property type="entry name" value="LPLAT"/>
    <property type="match status" value="1"/>
</dbReference>
<dbReference type="OrthoDB" id="152799at2"/>
<evidence type="ECO:0000259" key="2">
    <source>
        <dbReference type="Pfam" id="PF01553"/>
    </source>
</evidence>
<dbReference type="EMBL" id="SJPN01000002">
    <property type="protein sequence ID" value="TWU06000.1"/>
    <property type="molecule type" value="Genomic_DNA"/>
</dbReference>
<dbReference type="RefSeq" id="WP_146519158.1">
    <property type="nucleotide sequence ID" value="NZ_CP151726.1"/>
</dbReference>
<dbReference type="Pfam" id="PF01553">
    <property type="entry name" value="Acyltransferase"/>
    <property type="match status" value="1"/>
</dbReference>
<evidence type="ECO:0000256" key="1">
    <source>
        <dbReference type="SAM" id="MobiDB-lite"/>
    </source>
</evidence>
<name>A0A5C6B268_9BACT</name>
<protein>
    <recommendedName>
        <fullName evidence="2">Phospholipid/glycerol acyltransferase domain-containing protein</fullName>
    </recommendedName>
</protein>
<accession>A0A5C6B268</accession>
<feature type="region of interest" description="Disordered" evidence="1">
    <location>
        <begin position="1"/>
        <end position="20"/>
    </location>
</feature>